<organism evidence="1">
    <name type="scientific">Arundo donax</name>
    <name type="common">Giant reed</name>
    <name type="synonym">Donax arundinaceus</name>
    <dbReference type="NCBI Taxonomy" id="35708"/>
    <lineage>
        <taxon>Eukaryota</taxon>
        <taxon>Viridiplantae</taxon>
        <taxon>Streptophyta</taxon>
        <taxon>Embryophyta</taxon>
        <taxon>Tracheophyta</taxon>
        <taxon>Spermatophyta</taxon>
        <taxon>Magnoliopsida</taxon>
        <taxon>Liliopsida</taxon>
        <taxon>Poales</taxon>
        <taxon>Poaceae</taxon>
        <taxon>PACMAD clade</taxon>
        <taxon>Arundinoideae</taxon>
        <taxon>Arundineae</taxon>
        <taxon>Arundo</taxon>
    </lineage>
</organism>
<protein>
    <submittedName>
        <fullName evidence="1">Uncharacterized protein</fullName>
    </submittedName>
</protein>
<proteinExistence type="predicted"/>
<evidence type="ECO:0000313" key="1">
    <source>
        <dbReference type="EMBL" id="JAE26717.1"/>
    </source>
</evidence>
<dbReference type="EMBL" id="GBRH01171179">
    <property type="protein sequence ID" value="JAE26717.1"/>
    <property type="molecule type" value="Transcribed_RNA"/>
</dbReference>
<name>A0A0A9GQJ4_ARUDO</name>
<reference evidence="1" key="2">
    <citation type="journal article" date="2015" name="Data Brief">
        <title>Shoot transcriptome of the giant reed, Arundo donax.</title>
        <authorList>
            <person name="Barrero R.A."/>
            <person name="Guerrero F.D."/>
            <person name="Moolhuijzen P."/>
            <person name="Goolsby J.A."/>
            <person name="Tidwell J."/>
            <person name="Bellgard S.E."/>
            <person name="Bellgard M.I."/>
        </authorList>
    </citation>
    <scope>NUCLEOTIDE SEQUENCE</scope>
    <source>
        <tissue evidence="1">Shoot tissue taken approximately 20 cm above the soil surface</tissue>
    </source>
</reference>
<reference evidence="1" key="1">
    <citation type="submission" date="2014-09" db="EMBL/GenBank/DDBJ databases">
        <authorList>
            <person name="Magalhaes I.L.F."/>
            <person name="Oliveira U."/>
            <person name="Santos F.R."/>
            <person name="Vidigal T.H.D.A."/>
            <person name="Brescovit A.D."/>
            <person name="Santos A.J."/>
        </authorList>
    </citation>
    <scope>NUCLEOTIDE SEQUENCE</scope>
    <source>
        <tissue evidence="1">Shoot tissue taken approximately 20 cm above the soil surface</tissue>
    </source>
</reference>
<dbReference type="AlphaFoldDB" id="A0A0A9GQJ4"/>
<accession>A0A0A9GQJ4</accession>
<sequence length="43" mass="4989">MSVACSGDERCAFVSCFEWIIRYLSLHQIDPECVMCHLSNAHW</sequence>